<comment type="subcellular location">
    <subcellularLocation>
        <location evidence="1">Membrane</location>
        <topology evidence="1">Lipid-anchor</topology>
    </subcellularLocation>
</comment>
<dbReference type="GO" id="GO:0009847">
    <property type="term" value="P:spore germination"/>
    <property type="evidence" value="ECO:0007669"/>
    <property type="project" value="InterPro"/>
</dbReference>
<dbReference type="InterPro" id="IPR046953">
    <property type="entry name" value="Spore_GerAC-like_C"/>
</dbReference>
<dbReference type="InterPro" id="IPR038501">
    <property type="entry name" value="Spore_GerAC_C_sf"/>
</dbReference>
<evidence type="ECO:0000256" key="7">
    <source>
        <dbReference type="ARBA" id="ARBA00023288"/>
    </source>
</evidence>
<feature type="domain" description="Spore germination protein N-terminal" evidence="9">
    <location>
        <begin position="22"/>
        <end position="187"/>
    </location>
</feature>
<keyword evidence="6" id="KW-0564">Palmitate</keyword>
<keyword evidence="3" id="KW-0309">Germination</keyword>
<evidence type="ECO:0000256" key="3">
    <source>
        <dbReference type="ARBA" id="ARBA00022544"/>
    </source>
</evidence>
<dbReference type="NCBIfam" id="TIGR02887">
    <property type="entry name" value="spore_ger_x_C"/>
    <property type="match status" value="1"/>
</dbReference>
<dbReference type="RefSeq" id="WP_098866812.1">
    <property type="nucleotide sequence ID" value="NZ_NUFN01000035.1"/>
</dbReference>
<evidence type="ECO:0000259" key="9">
    <source>
        <dbReference type="Pfam" id="PF25198"/>
    </source>
</evidence>
<feature type="domain" description="Spore germination GerAC-like C-terminal" evidence="8">
    <location>
        <begin position="197"/>
        <end position="371"/>
    </location>
</feature>
<evidence type="ECO:0000256" key="5">
    <source>
        <dbReference type="ARBA" id="ARBA00023136"/>
    </source>
</evidence>
<accession>A0A9X7BVX3</accession>
<comment type="similarity">
    <text evidence="2">Belongs to the GerABKC lipoprotein family.</text>
</comment>
<dbReference type="InterPro" id="IPR057336">
    <property type="entry name" value="GerAC_N"/>
</dbReference>
<protein>
    <submittedName>
        <fullName evidence="10">Spore gernimation protein XA</fullName>
    </submittedName>
</protein>
<reference evidence="10 11" key="1">
    <citation type="submission" date="2017-09" db="EMBL/GenBank/DDBJ databases">
        <title>Large-scale bioinformatics analysis of Bacillus genomes uncovers conserved roles of natural products in bacterial physiology.</title>
        <authorList>
            <consortium name="Agbiome Team Llc"/>
            <person name="Bleich R.M."/>
            <person name="Grubbs K.J."/>
            <person name="Santa Maria K.C."/>
            <person name="Allen S.E."/>
            <person name="Farag S."/>
            <person name="Shank E.A."/>
            <person name="Bowers A."/>
        </authorList>
    </citation>
    <scope>NUCLEOTIDE SEQUENCE [LARGE SCALE GENOMIC DNA]</scope>
    <source>
        <strain evidence="10 11">AFS058004</strain>
    </source>
</reference>
<dbReference type="AlphaFoldDB" id="A0A9X7BVX3"/>
<evidence type="ECO:0000313" key="11">
    <source>
        <dbReference type="Proteomes" id="UP000222944"/>
    </source>
</evidence>
<dbReference type="Pfam" id="PF05504">
    <property type="entry name" value="Spore_GerAC"/>
    <property type="match status" value="1"/>
</dbReference>
<evidence type="ECO:0000259" key="8">
    <source>
        <dbReference type="Pfam" id="PF05504"/>
    </source>
</evidence>
<dbReference type="InterPro" id="IPR008844">
    <property type="entry name" value="Spore_GerAC-like"/>
</dbReference>
<evidence type="ECO:0000256" key="1">
    <source>
        <dbReference type="ARBA" id="ARBA00004635"/>
    </source>
</evidence>
<dbReference type="Gene3D" id="3.30.300.210">
    <property type="entry name" value="Nutrient germinant receptor protein C, domain 3"/>
    <property type="match status" value="1"/>
</dbReference>
<comment type="caution">
    <text evidence="10">The sequence shown here is derived from an EMBL/GenBank/DDBJ whole genome shotgun (WGS) entry which is preliminary data.</text>
</comment>
<dbReference type="Pfam" id="PF25198">
    <property type="entry name" value="Spore_GerAC_N"/>
    <property type="match status" value="1"/>
</dbReference>
<organism evidence="10 11">
    <name type="scientific">Bacillus thuringiensis</name>
    <dbReference type="NCBI Taxonomy" id="1428"/>
    <lineage>
        <taxon>Bacteria</taxon>
        <taxon>Bacillati</taxon>
        <taxon>Bacillota</taxon>
        <taxon>Bacilli</taxon>
        <taxon>Bacillales</taxon>
        <taxon>Bacillaceae</taxon>
        <taxon>Bacillus</taxon>
        <taxon>Bacillus cereus group</taxon>
    </lineage>
</organism>
<proteinExistence type="inferred from homology"/>
<keyword evidence="7" id="KW-0449">Lipoprotein</keyword>
<evidence type="ECO:0000256" key="6">
    <source>
        <dbReference type="ARBA" id="ARBA00023139"/>
    </source>
</evidence>
<dbReference type="GO" id="GO:0016020">
    <property type="term" value="C:membrane"/>
    <property type="evidence" value="ECO:0007669"/>
    <property type="project" value="UniProtKB-SubCell"/>
</dbReference>
<evidence type="ECO:0000256" key="4">
    <source>
        <dbReference type="ARBA" id="ARBA00022729"/>
    </source>
</evidence>
<dbReference type="PANTHER" id="PTHR35789">
    <property type="entry name" value="SPORE GERMINATION PROTEIN B3"/>
    <property type="match status" value="1"/>
</dbReference>
<dbReference type="Proteomes" id="UP000222944">
    <property type="component" value="Unassembled WGS sequence"/>
</dbReference>
<evidence type="ECO:0000256" key="2">
    <source>
        <dbReference type="ARBA" id="ARBA00007886"/>
    </source>
</evidence>
<sequence length="375" mass="42464">MIRKGVVCIICCVLLTGCAQRISLEKVSLILLIALDKNKNNDLLVGVSMPLFHHEKQKTSVQHLVKASSIYNGFSKINTKLTGFLTPAKAEIILIGKNLAQTEHWINLLDSSYRDPFSAVNSKIVLVDGSVENIFNIKRSDKPTLPNYIKDVIESAIQNNQAVSSTVQQLVRESTEIGMAQTIPIIKGKNNELDIVGLGFFNAKGRYIMKIPKEEIVYFNLLNRPKIHGRMILHFSPNTTFAKENFNISLLVQDGKRNITVDYKDGRFIFNFDIYMNISLLESTNNTIAKNKFNDAQLIKELENEIKKELDLNLNNLLHTMQRKKIDPLGLTLHASAYQYSKWKKNKKNWSDSISNAKIDVNTHIILNNTGALEH</sequence>
<keyword evidence="4" id="KW-0732">Signal</keyword>
<keyword evidence="5" id="KW-0472">Membrane</keyword>
<dbReference type="EMBL" id="NUFN01000035">
    <property type="protein sequence ID" value="PGH79729.1"/>
    <property type="molecule type" value="Genomic_DNA"/>
</dbReference>
<gene>
    <name evidence="10" type="ORF">CN899_25285</name>
</gene>
<dbReference type="PANTHER" id="PTHR35789:SF1">
    <property type="entry name" value="SPORE GERMINATION PROTEIN B3"/>
    <property type="match status" value="1"/>
</dbReference>
<name>A0A9X7BVX3_BACTU</name>
<evidence type="ECO:0000313" key="10">
    <source>
        <dbReference type="EMBL" id="PGH79729.1"/>
    </source>
</evidence>
<dbReference type="PROSITE" id="PS51257">
    <property type="entry name" value="PROKAR_LIPOPROTEIN"/>
    <property type="match status" value="1"/>
</dbReference>